<evidence type="ECO:0000313" key="1">
    <source>
        <dbReference type="EMBL" id="AFM05760.1"/>
    </source>
</evidence>
<proteinExistence type="predicted"/>
<protein>
    <submittedName>
        <fullName evidence="1">Putative redox protein, regulator of disulfide bond formation</fullName>
    </submittedName>
</protein>
<dbReference type="AlphaFoldDB" id="I4AP75"/>
<evidence type="ECO:0000313" key="2">
    <source>
        <dbReference type="Proteomes" id="UP000006054"/>
    </source>
</evidence>
<dbReference type="Proteomes" id="UP000006054">
    <property type="component" value="Chromosome"/>
</dbReference>
<name>I4AP75_BERLS</name>
<gene>
    <name evidence="1" type="ordered locus">Fleli_3440</name>
</gene>
<dbReference type="OrthoDB" id="1433018at2"/>
<dbReference type="Gene3D" id="3.30.300.20">
    <property type="match status" value="1"/>
</dbReference>
<organism evidence="1 2">
    <name type="scientific">Bernardetia litoralis (strain ATCC 23117 / DSM 6794 / NBRC 15988 / NCIMB 1366 / Fx l1 / Sio-4)</name>
    <name type="common">Flexibacter litoralis</name>
    <dbReference type="NCBI Taxonomy" id="880071"/>
    <lineage>
        <taxon>Bacteria</taxon>
        <taxon>Pseudomonadati</taxon>
        <taxon>Bacteroidota</taxon>
        <taxon>Cytophagia</taxon>
        <taxon>Cytophagales</taxon>
        <taxon>Bernardetiaceae</taxon>
        <taxon>Bernardetia</taxon>
    </lineage>
</organism>
<dbReference type="PANTHER" id="PTHR35368">
    <property type="entry name" value="HYDROPEROXIDE REDUCTASE"/>
    <property type="match status" value="1"/>
</dbReference>
<dbReference type="SUPFAM" id="SSF82784">
    <property type="entry name" value="OsmC-like"/>
    <property type="match status" value="1"/>
</dbReference>
<dbReference type="PANTHER" id="PTHR35368:SF1">
    <property type="entry name" value="HYDROPEROXIDE REDUCTASE"/>
    <property type="match status" value="1"/>
</dbReference>
<reference evidence="2" key="1">
    <citation type="submission" date="2012-06" db="EMBL/GenBank/DDBJ databases">
        <title>The complete genome of Flexibacter litoralis DSM 6794.</title>
        <authorList>
            <person name="Lucas S."/>
            <person name="Copeland A."/>
            <person name="Lapidus A."/>
            <person name="Glavina del Rio T."/>
            <person name="Dalin E."/>
            <person name="Tice H."/>
            <person name="Bruce D."/>
            <person name="Goodwin L."/>
            <person name="Pitluck S."/>
            <person name="Peters L."/>
            <person name="Ovchinnikova G."/>
            <person name="Lu M."/>
            <person name="Kyrpides N."/>
            <person name="Mavromatis K."/>
            <person name="Ivanova N."/>
            <person name="Brettin T."/>
            <person name="Detter J.C."/>
            <person name="Han C."/>
            <person name="Larimer F."/>
            <person name="Land M."/>
            <person name="Hauser L."/>
            <person name="Markowitz V."/>
            <person name="Cheng J.-F."/>
            <person name="Hugenholtz P."/>
            <person name="Woyke T."/>
            <person name="Wu D."/>
            <person name="Spring S."/>
            <person name="Lang E."/>
            <person name="Kopitz M."/>
            <person name="Brambilla E."/>
            <person name="Klenk H.-P."/>
            <person name="Eisen J.A."/>
        </authorList>
    </citation>
    <scope>NUCLEOTIDE SEQUENCE [LARGE SCALE GENOMIC DNA]</scope>
    <source>
        <strain evidence="2">ATCC 23117 / DSM 6794 / NBRC 15988 / NCIMB 1366 / Sio-4</strain>
    </source>
</reference>
<dbReference type="KEGG" id="fli:Fleli_3440"/>
<dbReference type="PATRIC" id="fig|880071.3.peg.3445"/>
<sequence length="153" mass="16946">MSILSFSFQGINKNSAKFTGKSRDFELTIDEPIDLGGTDEHPNPVEYILAGYAGCLNVVAHIVAKELNIELKKLEINVSGKLNPAKLLGQNTTERAGFQHIEVSLKPQTTATDIELLGWLQEIEKRCPVGDNLQNQTPVFLQIEKELFVPSLN</sequence>
<dbReference type="InterPro" id="IPR015946">
    <property type="entry name" value="KH_dom-like_a/b"/>
</dbReference>
<dbReference type="RefSeq" id="WP_014799186.1">
    <property type="nucleotide sequence ID" value="NC_018018.1"/>
</dbReference>
<keyword evidence="2" id="KW-1185">Reference proteome</keyword>
<dbReference type="EMBL" id="CP003345">
    <property type="protein sequence ID" value="AFM05760.1"/>
    <property type="molecule type" value="Genomic_DNA"/>
</dbReference>
<dbReference type="HOGENOM" id="CLU_100275_2_1_10"/>
<accession>I4AP75</accession>
<dbReference type="InterPro" id="IPR036102">
    <property type="entry name" value="OsmC/Ohrsf"/>
</dbReference>
<dbReference type="InterPro" id="IPR003718">
    <property type="entry name" value="OsmC/Ohr_fam"/>
</dbReference>
<dbReference type="InterPro" id="IPR052924">
    <property type="entry name" value="OsmC/Ohr_hydroprdx_reductase"/>
</dbReference>
<dbReference type="Pfam" id="PF02566">
    <property type="entry name" value="OsmC"/>
    <property type="match status" value="1"/>
</dbReference>
<dbReference type="eggNOG" id="COG1765">
    <property type="taxonomic scope" value="Bacteria"/>
</dbReference>